<feature type="region of interest" description="Disordered" evidence="1">
    <location>
        <begin position="207"/>
        <end position="227"/>
    </location>
</feature>
<dbReference type="AlphaFoldDB" id="R8BPV1"/>
<dbReference type="Proteomes" id="UP000014074">
    <property type="component" value="Unassembled WGS sequence"/>
</dbReference>
<organism evidence="3 4">
    <name type="scientific">Phaeoacremonium minimum (strain UCR-PA7)</name>
    <name type="common">Esca disease fungus</name>
    <name type="synonym">Togninia minima</name>
    <dbReference type="NCBI Taxonomy" id="1286976"/>
    <lineage>
        <taxon>Eukaryota</taxon>
        <taxon>Fungi</taxon>
        <taxon>Dikarya</taxon>
        <taxon>Ascomycota</taxon>
        <taxon>Pezizomycotina</taxon>
        <taxon>Sordariomycetes</taxon>
        <taxon>Sordariomycetidae</taxon>
        <taxon>Togniniales</taxon>
        <taxon>Togniniaceae</taxon>
        <taxon>Phaeoacremonium</taxon>
    </lineage>
</organism>
<dbReference type="eggNOG" id="ENOG502SP9C">
    <property type="taxonomic scope" value="Eukaryota"/>
</dbReference>
<keyword evidence="4" id="KW-1185">Reference proteome</keyword>
<evidence type="ECO:0000256" key="1">
    <source>
        <dbReference type="SAM" id="MobiDB-lite"/>
    </source>
</evidence>
<evidence type="ECO:0000256" key="2">
    <source>
        <dbReference type="SAM" id="Phobius"/>
    </source>
</evidence>
<evidence type="ECO:0000313" key="3">
    <source>
        <dbReference type="EMBL" id="EOO01408.1"/>
    </source>
</evidence>
<keyword evidence="2" id="KW-1133">Transmembrane helix</keyword>
<reference evidence="4" key="1">
    <citation type="journal article" date="2013" name="Genome Announc.">
        <title>Draft genome sequence of the ascomycete Phaeoacremonium aleophilum strain UCR-PA7, a causal agent of the esca disease complex in grapevines.</title>
        <authorList>
            <person name="Blanco-Ulate B."/>
            <person name="Rolshausen P."/>
            <person name="Cantu D."/>
        </authorList>
    </citation>
    <scope>NUCLEOTIDE SEQUENCE [LARGE SCALE GENOMIC DNA]</scope>
    <source>
        <strain evidence="4">UCR-PA7</strain>
    </source>
</reference>
<feature type="transmembrane region" description="Helical" evidence="2">
    <location>
        <begin position="77"/>
        <end position="99"/>
    </location>
</feature>
<evidence type="ECO:0008006" key="5">
    <source>
        <dbReference type="Google" id="ProtNLM"/>
    </source>
</evidence>
<dbReference type="EMBL" id="KB932993">
    <property type="protein sequence ID" value="EOO01408.1"/>
    <property type="molecule type" value="Genomic_DNA"/>
</dbReference>
<keyword evidence="2" id="KW-0812">Transmembrane</keyword>
<name>R8BPV1_PHAM7</name>
<feature type="transmembrane region" description="Helical" evidence="2">
    <location>
        <begin position="48"/>
        <end position="70"/>
    </location>
</feature>
<dbReference type="OrthoDB" id="5342507at2759"/>
<sequence length="290" mass="31021">MGAKSGFALKLFQWFVRGIQFCCAALILAIFSYFLATLANHDLTIHTWVRAVEGISGVAVVYTALGILLLCCLAGRAFFSIIAIILDLAFIVGFIYIAVATRGGASSCTGTVNTVFGKGDANTDVVDNGNGGVTHLPSFRSACKMETACFAVAIVAVFFFVFSAALELALLRHHRKEKRFGPSPANDYTSGYGSKRRGIFGWRRNRAGTGMSQDPNTLPQHSTPADVRDSYATETTRVGDGVTPTNTYNKYGEAGYGHTGGVTQPPVGTHPAAGTHPHGYRYEDGVYNNA</sequence>
<dbReference type="HOGENOM" id="CLU_057540_1_0_1"/>
<protein>
    <recommendedName>
        <fullName evidence="5">MARVEL domain-containing protein</fullName>
    </recommendedName>
</protein>
<accession>R8BPV1</accession>
<gene>
    <name evidence="3" type="ORF">UCRPA7_3073</name>
</gene>
<evidence type="ECO:0000313" key="4">
    <source>
        <dbReference type="Proteomes" id="UP000014074"/>
    </source>
</evidence>
<feature type="compositionally biased region" description="Polar residues" evidence="1">
    <location>
        <begin position="210"/>
        <end position="223"/>
    </location>
</feature>
<dbReference type="GeneID" id="19323387"/>
<dbReference type="RefSeq" id="XP_007913724.1">
    <property type="nucleotide sequence ID" value="XM_007915533.1"/>
</dbReference>
<feature type="transmembrane region" description="Helical" evidence="2">
    <location>
        <begin position="14"/>
        <end position="36"/>
    </location>
</feature>
<keyword evidence="2" id="KW-0472">Membrane</keyword>
<proteinExistence type="predicted"/>
<feature type="region of interest" description="Disordered" evidence="1">
    <location>
        <begin position="271"/>
        <end position="290"/>
    </location>
</feature>
<feature type="transmembrane region" description="Helical" evidence="2">
    <location>
        <begin position="150"/>
        <end position="171"/>
    </location>
</feature>
<dbReference type="KEGG" id="tmn:UCRPA7_3073"/>